<keyword evidence="2" id="KW-0282">Flagellum</keyword>
<dbReference type="InterPro" id="IPR019704">
    <property type="entry name" value="Flagellar_assmbl_FliX_class2"/>
</dbReference>
<gene>
    <name evidence="2" type="ORF">ACFQDM_01805</name>
</gene>
<keyword evidence="2" id="KW-0969">Cilium</keyword>
<comment type="caution">
    <text evidence="2">The sequence shown here is derived from an EMBL/GenBank/DDBJ whole genome shotgun (WGS) entry which is preliminary data.</text>
</comment>
<accession>A0ABW1S6H1</accession>
<keyword evidence="3" id="KW-1185">Reference proteome</keyword>
<reference evidence="3" key="1">
    <citation type="journal article" date="2019" name="Int. J. Syst. Evol. Microbiol.">
        <title>The Global Catalogue of Microorganisms (GCM) 10K type strain sequencing project: providing services to taxonomists for standard genome sequencing and annotation.</title>
        <authorList>
            <consortium name="The Broad Institute Genomics Platform"/>
            <consortium name="The Broad Institute Genome Sequencing Center for Infectious Disease"/>
            <person name="Wu L."/>
            <person name="Ma J."/>
        </authorList>
    </citation>
    <scope>NUCLEOTIDE SEQUENCE [LARGE SCALE GENOMIC DNA]</scope>
    <source>
        <strain evidence="3">CGMCC-1.15741</strain>
    </source>
</reference>
<dbReference type="RefSeq" id="WP_377374675.1">
    <property type="nucleotide sequence ID" value="NZ_JBHSSW010000003.1"/>
</dbReference>
<sequence>MRVDKSRSASSVSGSRKASSVGDGAAFADALKGAASTTSVATTSSLSNVNSVAALMALQGAEDPTERKKRAERRGRQMLDGLDSLKLDLLEGRDPENTLQRLKSYIKSTREDSGAAELESLIDQIELRVEVELAKLEKNA</sequence>
<dbReference type="Proteomes" id="UP001596303">
    <property type="component" value="Unassembled WGS sequence"/>
</dbReference>
<keyword evidence="2" id="KW-0966">Cell projection</keyword>
<feature type="compositionally biased region" description="Low complexity" evidence="1">
    <location>
        <begin position="8"/>
        <end position="23"/>
    </location>
</feature>
<evidence type="ECO:0000313" key="3">
    <source>
        <dbReference type="Proteomes" id="UP001596303"/>
    </source>
</evidence>
<protein>
    <submittedName>
        <fullName evidence="2">Flagellar assembly protein FliX</fullName>
    </submittedName>
</protein>
<dbReference type="Pfam" id="PF10768">
    <property type="entry name" value="FliX"/>
    <property type="match status" value="1"/>
</dbReference>
<organism evidence="2 3">
    <name type="scientific">Ponticaulis profundi</name>
    <dbReference type="NCBI Taxonomy" id="2665222"/>
    <lineage>
        <taxon>Bacteria</taxon>
        <taxon>Pseudomonadati</taxon>
        <taxon>Pseudomonadota</taxon>
        <taxon>Alphaproteobacteria</taxon>
        <taxon>Hyphomonadales</taxon>
        <taxon>Hyphomonadaceae</taxon>
        <taxon>Ponticaulis</taxon>
    </lineage>
</organism>
<evidence type="ECO:0000256" key="1">
    <source>
        <dbReference type="SAM" id="MobiDB-lite"/>
    </source>
</evidence>
<evidence type="ECO:0000313" key="2">
    <source>
        <dbReference type="EMBL" id="MFC6196792.1"/>
    </source>
</evidence>
<feature type="region of interest" description="Disordered" evidence="1">
    <location>
        <begin position="1"/>
        <end position="23"/>
    </location>
</feature>
<proteinExistence type="predicted"/>
<dbReference type="EMBL" id="JBHSSW010000003">
    <property type="protein sequence ID" value="MFC6196792.1"/>
    <property type="molecule type" value="Genomic_DNA"/>
</dbReference>
<name>A0ABW1S6H1_9PROT</name>